<evidence type="ECO:0000256" key="1">
    <source>
        <dbReference type="ARBA" id="ARBA00003294"/>
    </source>
</evidence>
<comment type="similarity">
    <text evidence="3 12 13">Belongs to the DapA family.</text>
</comment>
<dbReference type="InterPro" id="IPR002220">
    <property type="entry name" value="DapA-like"/>
</dbReference>
<evidence type="ECO:0000256" key="7">
    <source>
        <dbReference type="ARBA" id="ARBA00022915"/>
    </source>
</evidence>
<comment type="catalytic activity">
    <reaction evidence="11 12">
        <text>L-aspartate 4-semialdehyde + pyruvate = (2S,4S)-4-hydroxy-2,3,4,5-tetrahydrodipicolinate + H2O + H(+)</text>
        <dbReference type="Rhea" id="RHEA:34171"/>
        <dbReference type="ChEBI" id="CHEBI:15361"/>
        <dbReference type="ChEBI" id="CHEBI:15377"/>
        <dbReference type="ChEBI" id="CHEBI:15378"/>
        <dbReference type="ChEBI" id="CHEBI:67139"/>
        <dbReference type="ChEBI" id="CHEBI:537519"/>
        <dbReference type="EC" id="4.3.3.7"/>
    </reaction>
</comment>
<evidence type="ECO:0000256" key="8">
    <source>
        <dbReference type="ARBA" id="ARBA00023154"/>
    </source>
</evidence>
<dbReference type="EC" id="4.3.3.7" evidence="4 12"/>
<comment type="caution">
    <text evidence="12">Was originally thought to be a dihydrodipicolinate synthase (DHDPS), catalyzing the condensation of (S)-aspartate-beta-semialdehyde [(S)-ASA] and pyruvate to dihydrodipicolinate (DHDP). However, it was shown in E.coli that the product of the enzymatic reaction is not dihydrodipicolinate but in fact (4S)-4-hydroxy-2,3,4,5-tetrahydro-(2S)-dipicolinic acid (HTPA), and that the consecutive dehydration reaction leading to DHDP is not spontaneous but catalyzed by DapB.</text>
</comment>
<dbReference type="GO" id="GO:0005829">
    <property type="term" value="C:cytosol"/>
    <property type="evidence" value="ECO:0007669"/>
    <property type="project" value="TreeGrafter"/>
</dbReference>
<comment type="function">
    <text evidence="1 12">Catalyzes the condensation of (S)-aspartate-beta-semialdehyde [(S)-ASA] and pyruvate to 4-hydroxy-tetrahydrodipicolinate (HTPA).</text>
</comment>
<dbReference type="GO" id="GO:0009089">
    <property type="term" value="P:lysine biosynthetic process via diaminopimelate"/>
    <property type="evidence" value="ECO:0007669"/>
    <property type="project" value="UniProtKB-UniRule"/>
</dbReference>
<gene>
    <name evidence="12 16" type="primary">dapA</name>
    <name evidence="16" type="ORF">C0175_02400</name>
</gene>
<dbReference type="SMART" id="SM01130">
    <property type="entry name" value="DHDPS"/>
    <property type="match status" value="1"/>
</dbReference>
<dbReference type="GO" id="GO:0008840">
    <property type="term" value="F:4-hydroxy-tetrahydrodipicolinate synthase activity"/>
    <property type="evidence" value="ECO:0007669"/>
    <property type="project" value="UniProtKB-UniRule"/>
</dbReference>
<dbReference type="SUPFAM" id="SSF51569">
    <property type="entry name" value="Aldolase"/>
    <property type="match status" value="1"/>
</dbReference>
<reference evidence="16 17" key="1">
    <citation type="submission" date="2018-01" db="EMBL/GenBank/DDBJ databases">
        <title>Metagenomic assembled genomes from two thermal pools in the Uzon Caldera, Kamchatka, Russia.</title>
        <authorList>
            <person name="Wilkins L."/>
            <person name="Ettinger C."/>
        </authorList>
    </citation>
    <scope>NUCLEOTIDE SEQUENCE [LARGE SCALE GENOMIC DNA]</scope>
    <source>
        <strain evidence="16">ARK-10</strain>
    </source>
</reference>
<keyword evidence="9 12" id="KW-0456">Lyase</keyword>
<evidence type="ECO:0000256" key="5">
    <source>
        <dbReference type="ARBA" id="ARBA00022490"/>
    </source>
</evidence>
<protein>
    <recommendedName>
        <fullName evidence="4 12">4-hydroxy-tetrahydrodipicolinate synthase</fullName>
        <shortName evidence="12">HTPA synthase</shortName>
        <ecNumber evidence="4 12">4.3.3.7</ecNumber>
    </recommendedName>
</protein>
<evidence type="ECO:0000313" key="17">
    <source>
        <dbReference type="Proteomes" id="UP000236910"/>
    </source>
</evidence>
<comment type="subcellular location">
    <subcellularLocation>
        <location evidence="12">Cytoplasm</location>
    </subcellularLocation>
</comment>
<evidence type="ECO:0000256" key="4">
    <source>
        <dbReference type="ARBA" id="ARBA00012086"/>
    </source>
</evidence>
<dbReference type="InterPro" id="IPR013785">
    <property type="entry name" value="Aldolase_TIM"/>
</dbReference>
<dbReference type="Pfam" id="PF00701">
    <property type="entry name" value="DHDPS"/>
    <property type="match status" value="1"/>
</dbReference>
<keyword evidence="5 12" id="KW-0963">Cytoplasm</keyword>
<keyword evidence="7 12" id="KW-0220">Diaminopimelate biosynthesis</keyword>
<dbReference type="NCBIfam" id="TIGR00674">
    <property type="entry name" value="dapA"/>
    <property type="match status" value="1"/>
</dbReference>
<evidence type="ECO:0000256" key="9">
    <source>
        <dbReference type="ARBA" id="ARBA00023239"/>
    </source>
</evidence>
<feature type="site" description="Part of a proton relay during catalysis" evidence="12">
    <location>
        <position position="114"/>
    </location>
</feature>
<comment type="pathway">
    <text evidence="2 12">Amino-acid biosynthesis; L-lysine biosynthesis via DAP pathway; (S)-tetrahydrodipicolinate from L-aspartate: step 3/4.</text>
</comment>
<evidence type="ECO:0000256" key="3">
    <source>
        <dbReference type="ARBA" id="ARBA00007592"/>
    </source>
</evidence>
<evidence type="ECO:0000313" key="16">
    <source>
        <dbReference type="EMBL" id="PMP83127.1"/>
    </source>
</evidence>
<dbReference type="AlphaFoldDB" id="A0A2J6X7Q5"/>
<dbReference type="PROSITE" id="PS00665">
    <property type="entry name" value="DHDPS_1"/>
    <property type="match status" value="1"/>
</dbReference>
<evidence type="ECO:0000256" key="15">
    <source>
        <dbReference type="PIRSR" id="PIRSR001365-2"/>
    </source>
</evidence>
<feature type="binding site" evidence="12 15">
    <location>
        <position position="52"/>
    </location>
    <ligand>
        <name>pyruvate</name>
        <dbReference type="ChEBI" id="CHEBI:15361"/>
    </ligand>
</feature>
<evidence type="ECO:0000256" key="10">
    <source>
        <dbReference type="ARBA" id="ARBA00023270"/>
    </source>
</evidence>
<dbReference type="UniPathway" id="UPA00034">
    <property type="reaction ID" value="UER00017"/>
</dbReference>
<keyword evidence="10 12" id="KW-0704">Schiff base</keyword>
<dbReference type="PANTHER" id="PTHR12128:SF66">
    <property type="entry name" value="4-HYDROXY-2-OXOGLUTARATE ALDOLASE, MITOCHONDRIAL"/>
    <property type="match status" value="1"/>
</dbReference>
<sequence>MGSFSKKFGRVLIPLVTPFKDDESIDYKKLQRLAEWLIEKQYCDSLIVNGTTGEFVSMSFEERVNALKVVEEVVGNKVPLIAGVGYASTIETIKMANKAEELGYNALMVVVPYYNKPTQEGIYEHFSRIAKSTSLPVVVYNIPVFTGLNIDYKTLGKLVNNFQNIKAIKEEAGLNATQTSDFALETSGKDFDIYSGDDTMTVQVLSQGGVGVVTGGGHIVGDMMKELVDCYLKGDIDTVTKLHLKMYEFFKLLYQNGRINPIPILKSAISLHTGINIGNPRSPLYPATREEVSVIAKILMKINKLS</sequence>
<evidence type="ECO:0000256" key="11">
    <source>
        <dbReference type="ARBA" id="ARBA00047836"/>
    </source>
</evidence>
<name>A0A2J6X7Q5_9BACT</name>
<dbReference type="InterPro" id="IPR005263">
    <property type="entry name" value="DapA"/>
</dbReference>
<comment type="subunit">
    <text evidence="12">Homotetramer; dimer of dimers.</text>
</comment>
<feature type="active site" description="Schiff-base intermediate with substrate" evidence="12 14">
    <location>
        <position position="169"/>
    </location>
</feature>
<feature type="active site" description="Proton donor/acceptor" evidence="12 14">
    <location>
        <position position="140"/>
    </location>
</feature>
<keyword evidence="6 12" id="KW-0028">Amino-acid biosynthesis</keyword>
<dbReference type="HAMAP" id="MF_00418">
    <property type="entry name" value="DapA"/>
    <property type="match status" value="1"/>
</dbReference>
<dbReference type="PANTHER" id="PTHR12128">
    <property type="entry name" value="DIHYDRODIPICOLINATE SYNTHASE"/>
    <property type="match status" value="1"/>
</dbReference>
<evidence type="ECO:0000256" key="6">
    <source>
        <dbReference type="ARBA" id="ARBA00022605"/>
    </source>
</evidence>
<dbReference type="InterPro" id="IPR020624">
    <property type="entry name" value="Schiff_base-form_aldolases_CS"/>
</dbReference>
<feature type="site" description="Part of a proton relay during catalysis" evidence="12">
    <location>
        <position position="51"/>
    </location>
</feature>
<evidence type="ECO:0000256" key="14">
    <source>
        <dbReference type="PIRSR" id="PIRSR001365-1"/>
    </source>
</evidence>
<dbReference type="Proteomes" id="UP000236910">
    <property type="component" value="Unassembled WGS sequence"/>
</dbReference>
<evidence type="ECO:0000256" key="2">
    <source>
        <dbReference type="ARBA" id="ARBA00005120"/>
    </source>
</evidence>
<evidence type="ECO:0000256" key="13">
    <source>
        <dbReference type="PIRNR" id="PIRNR001365"/>
    </source>
</evidence>
<evidence type="ECO:0000256" key="12">
    <source>
        <dbReference type="HAMAP-Rule" id="MF_00418"/>
    </source>
</evidence>
<keyword evidence="8 12" id="KW-0457">Lysine biosynthesis</keyword>
<dbReference type="Gene3D" id="3.20.20.70">
    <property type="entry name" value="Aldolase class I"/>
    <property type="match status" value="1"/>
</dbReference>
<accession>A0A2J6X7Q5</accession>
<proteinExistence type="inferred from homology"/>
<dbReference type="PIRSF" id="PIRSF001365">
    <property type="entry name" value="DHDPS"/>
    <property type="match status" value="1"/>
</dbReference>
<comment type="caution">
    <text evidence="16">The sequence shown here is derived from an EMBL/GenBank/DDBJ whole genome shotgun (WGS) entry which is preliminary data.</text>
</comment>
<feature type="binding site" evidence="12 15">
    <location>
        <position position="213"/>
    </location>
    <ligand>
        <name>pyruvate</name>
        <dbReference type="ChEBI" id="CHEBI:15361"/>
    </ligand>
</feature>
<dbReference type="GO" id="GO:0019877">
    <property type="term" value="P:diaminopimelate biosynthetic process"/>
    <property type="evidence" value="ECO:0007669"/>
    <property type="project" value="UniProtKB-UniRule"/>
</dbReference>
<dbReference type="PRINTS" id="PR00146">
    <property type="entry name" value="DHPICSNTHASE"/>
</dbReference>
<dbReference type="EMBL" id="PNIX01000135">
    <property type="protein sequence ID" value="PMP83127.1"/>
    <property type="molecule type" value="Genomic_DNA"/>
</dbReference>
<organism evidence="16 17">
    <name type="scientific">Caldisericum exile</name>
    <dbReference type="NCBI Taxonomy" id="693075"/>
    <lineage>
        <taxon>Bacteria</taxon>
        <taxon>Pseudomonadati</taxon>
        <taxon>Caldisericota/Cryosericota group</taxon>
        <taxon>Caldisericota</taxon>
        <taxon>Caldisericia</taxon>
        <taxon>Caldisericales</taxon>
        <taxon>Caldisericaceae</taxon>
        <taxon>Caldisericum</taxon>
    </lineage>
</organism>